<reference evidence="2 3" key="1">
    <citation type="journal article" date="2019" name="Sci. Rep.">
        <title>Orb-weaving spider Araneus ventricosus genome elucidates the spidroin gene catalogue.</title>
        <authorList>
            <person name="Kono N."/>
            <person name="Nakamura H."/>
            <person name="Ohtoshi R."/>
            <person name="Moran D.A.P."/>
            <person name="Shinohara A."/>
            <person name="Yoshida Y."/>
            <person name="Fujiwara M."/>
            <person name="Mori M."/>
            <person name="Tomita M."/>
            <person name="Arakawa K."/>
        </authorList>
    </citation>
    <scope>NUCLEOTIDE SEQUENCE [LARGE SCALE GENOMIC DNA]</scope>
</reference>
<comment type="caution">
    <text evidence="2">The sequence shown here is derived from an EMBL/GenBank/DDBJ whole genome shotgun (WGS) entry which is preliminary data.</text>
</comment>
<dbReference type="Proteomes" id="UP000499080">
    <property type="component" value="Unassembled WGS sequence"/>
</dbReference>
<proteinExistence type="predicted"/>
<organism evidence="2 3">
    <name type="scientific">Araneus ventricosus</name>
    <name type="common">Orbweaver spider</name>
    <name type="synonym">Epeira ventricosa</name>
    <dbReference type="NCBI Taxonomy" id="182803"/>
    <lineage>
        <taxon>Eukaryota</taxon>
        <taxon>Metazoa</taxon>
        <taxon>Ecdysozoa</taxon>
        <taxon>Arthropoda</taxon>
        <taxon>Chelicerata</taxon>
        <taxon>Arachnida</taxon>
        <taxon>Araneae</taxon>
        <taxon>Araneomorphae</taxon>
        <taxon>Entelegynae</taxon>
        <taxon>Araneoidea</taxon>
        <taxon>Araneidae</taxon>
        <taxon>Araneus</taxon>
    </lineage>
</organism>
<evidence type="ECO:0000313" key="2">
    <source>
        <dbReference type="EMBL" id="GBM52921.1"/>
    </source>
</evidence>
<name>A0A4Y2GHS9_ARAVE</name>
<evidence type="ECO:0000256" key="1">
    <source>
        <dbReference type="SAM" id="MobiDB-lite"/>
    </source>
</evidence>
<dbReference type="EMBL" id="BGPR01001400">
    <property type="protein sequence ID" value="GBM52921.1"/>
    <property type="molecule type" value="Genomic_DNA"/>
</dbReference>
<dbReference type="AlphaFoldDB" id="A0A4Y2GHS9"/>
<accession>A0A4Y2GHS9</accession>
<feature type="compositionally biased region" description="Polar residues" evidence="1">
    <location>
        <begin position="84"/>
        <end position="94"/>
    </location>
</feature>
<gene>
    <name evidence="2" type="ORF">AVEN_60119_1</name>
</gene>
<protein>
    <submittedName>
        <fullName evidence="2">Uncharacterized protein</fullName>
    </submittedName>
</protein>
<evidence type="ECO:0000313" key="3">
    <source>
        <dbReference type="Proteomes" id="UP000499080"/>
    </source>
</evidence>
<keyword evidence="3" id="KW-1185">Reference proteome</keyword>
<feature type="region of interest" description="Disordered" evidence="1">
    <location>
        <begin position="76"/>
        <end position="101"/>
    </location>
</feature>
<sequence length="101" mass="11444">MSSPSATKPVSLPIWVIIIRFPFPEGDVNPEERPDKNTCFEDFIEVPFQALLTDTGIRLLSNPDPHTTEKQLWLPLSEGDGRSKGNQCHNQQQLYEAHVTK</sequence>